<dbReference type="SMART" id="SM00060">
    <property type="entry name" value="FN3"/>
    <property type="match status" value="1"/>
</dbReference>
<keyword evidence="2" id="KW-1185">Reference proteome</keyword>
<gene>
    <name evidence="3" type="primary">LOC111084603</name>
</gene>
<dbReference type="InterPro" id="IPR003961">
    <property type="entry name" value="FN3_dom"/>
</dbReference>
<dbReference type="CDD" id="cd00063">
    <property type="entry name" value="FN3"/>
    <property type="match status" value="1"/>
</dbReference>
<evidence type="ECO:0000313" key="2">
    <source>
        <dbReference type="Proteomes" id="UP000694941"/>
    </source>
</evidence>
<name>A0ABM1S018_LIMPO</name>
<dbReference type="InterPro" id="IPR036116">
    <property type="entry name" value="FN3_sf"/>
</dbReference>
<dbReference type="SUPFAM" id="SSF49265">
    <property type="entry name" value="Fibronectin type III"/>
    <property type="match status" value="1"/>
</dbReference>
<proteinExistence type="predicted"/>
<organism evidence="2 3">
    <name type="scientific">Limulus polyphemus</name>
    <name type="common">Atlantic horseshoe crab</name>
    <dbReference type="NCBI Taxonomy" id="6850"/>
    <lineage>
        <taxon>Eukaryota</taxon>
        <taxon>Metazoa</taxon>
        <taxon>Ecdysozoa</taxon>
        <taxon>Arthropoda</taxon>
        <taxon>Chelicerata</taxon>
        <taxon>Merostomata</taxon>
        <taxon>Xiphosura</taxon>
        <taxon>Limulidae</taxon>
        <taxon>Limulus</taxon>
    </lineage>
</organism>
<dbReference type="PROSITE" id="PS50853">
    <property type="entry name" value="FN3"/>
    <property type="match status" value="1"/>
</dbReference>
<sequence>MSATLRGDPPSAPDLKLVSVDYDAMKLDWETPQISLPVLQYNLEIKENGKRKQQLHLPGTINNYQVMHLKAGSKYEVSLAAYNVFGKGRASKPIVAFTESNGKEEWVTKCVESNGWKNGSPGVLKVMVGRMGHQVC</sequence>
<dbReference type="Proteomes" id="UP000694941">
    <property type="component" value="Unplaced"/>
</dbReference>
<evidence type="ECO:0000259" key="1">
    <source>
        <dbReference type="PROSITE" id="PS50853"/>
    </source>
</evidence>
<feature type="domain" description="Fibronectin type-III" evidence="1">
    <location>
        <begin position="9"/>
        <end position="101"/>
    </location>
</feature>
<dbReference type="RefSeq" id="XP_022236973.1">
    <property type="nucleotide sequence ID" value="XM_022381265.1"/>
</dbReference>
<dbReference type="InterPro" id="IPR013783">
    <property type="entry name" value="Ig-like_fold"/>
</dbReference>
<reference evidence="3" key="1">
    <citation type="submission" date="2025-08" db="UniProtKB">
        <authorList>
            <consortium name="RefSeq"/>
        </authorList>
    </citation>
    <scope>IDENTIFICATION</scope>
    <source>
        <tissue evidence="3">Muscle</tissue>
    </source>
</reference>
<accession>A0ABM1S018</accession>
<evidence type="ECO:0000313" key="3">
    <source>
        <dbReference type="RefSeq" id="XP_022236973.1"/>
    </source>
</evidence>
<protein>
    <submittedName>
        <fullName evidence="3">Pikachurin-like</fullName>
    </submittedName>
</protein>
<dbReference type="Gene3D" id="2.60.40.10">
    <property type="entry name" value="Immunoglobulins"/>
    <property type="match status" value="1"/>
</dbReference>
<dbReference type="Pfam" id="PF00041">
    <property type="entry name" value="fn3"/>
    <property type="match status" value="1"/>
</dbReference>
<dbReference type="GeneID" id="111084603"/>